<dbReference type="Gene3D" id="3.40.5.10">
    <property type="entry name" value="Ribosomal protein L9, N-terminal domain"/>
    <property type="match status" value="1"/>
</dbReference>
<dbReference type="NCBIfam" id="TIGR00158">
    <property type="entry name" value="L9"/>
    <property type="match status" value="1"/>
</dbReference>
<evidence type="ECO:0000256" key="3">
    <source>
        <dbReference type="ARBA" id="ARBA00022884"/>
    </source>
</evidence>
<evidence type="ECO:0000259" key="9">
    <source>
        <dbReference type="PROSITE" id="PS00651"/>
    </source>
</evidence>
<organism evidence="10 11">
    <name type="scientific">Oleiphilus messinensis</name>
    <dbReference type="NCBI Taxonomy" id="141451"/>
    <lineage>
        <taxon>Bacteria</taxon>
        <taxon>Pseudomonadati</taxon>
        <taxon>Pseudomonadota</taxon>
        <taxon>Gammaproteobacteria</taxon>
        <taxon>Oceanospirillales</taxon>
        <taxon>Oleiphilaceae</taxon>
        <taxon>Oleiphilus</taxon>
    </lineage>
</organism>
<comment type="similarity">
    <text evidence="1 7">Belongs to the bacterial ribosomal protein bL9 family.</text>
</comment>
<dbReference type="PROSITE" id="PS00651">
    <property type="entry name" value="RIBOSOMAL_L9"/>
    <property type="match status" value="1"/>
</dbReference>
<dbReference type="SUPFAM" id="SSF55653">
    <property type="entry name" value="Ribosomal protein L9 C-domain"/>
    <property type="match status" value="1"/>
</dbReference>
<dbReference type="InterPro" id="IPR036791">
    <property type="entry name" value="Ribosomal_bL9_C_sf"/>
</dbReference>
<keyword evidence="5 7" id="KW-0687">Ribonucleoprotein</keyword>
<dbReference type="InterPro" id="IPR020069">
    <property type="entry name" value="Ribosomal_bL9_C"/>
</dbReference>
<dbReference type="AlphaFoldDB" id="A0A1Y0I5U2"/>
<reference evidence="10 11" key="1">
    <citation type="submission" date="2017-05" db="EMBL/GenBank/DDBJ databases">
        <title>Genomic insights into alkan degradation activity of Oleiphilus messinensis.</title>
        <authorList>
            <person name="Kozyavkin S.A."/>
            <person name="Slesarev A.I."/>
            <person name="Golyshin P.N."/>
            <person name="Korzhenkov A."/>
            <person name="Golyshina O.N."/>
            <person name="Toshchakov S.V."/>
        </authorList>
    </citation>
    <scope>NUCLEOTIDE SEQUENCE [LARGE SCALE GENOMIC DNA]</scope>
    <source>
        <strain evidence="10 11">ME102</strain>
    </source>
</reference>
<dbReference type="Proteomes" id="UP000196027">
    <property type="component" value="Chromosome"/>
</dbReference>
<accession>A0A1Y0I5U2</accession>
<evidence type="ECO:0000256" key="7">
    <source>
        <dbReference type="HAMAP-Rule" id="MF_00503"/>
    </source>
</evidence>
<dbReference type="Gene3D" id="3.10.430.100">
    <property type="entry name" value="Ribosomal protein L9, C-terminal domain"/>
    <property type="match status" value="1"/>
</dbReference>
<evidence type="ECO:0000256" key="4">
    <source>
        <dbReference type="ARBA" id="ARBA00022980"/>
    </source>
</evidence>
<dbReference type="InterPro" id="IPR036935">
    <property type="entry name" value="Ribosomal_bL9_N_sf"/>
</dbReference>
<dbReference type="GO" id="GO:0005840">
    <property type="term" value="C:ribosome"/>
    <property type="evidence" value="ECO:0007669"/>
    <property type="project" value="UniProtKB-KW"/>
</dbReference>
<dbReference type="SUPFAM" id="SSF55658">
    <property type="entry name" value="L9 N-domain-like"/>
    <property type="match status" value="1"/>
</dbReference>
<dbReference type="InterPro" id="IPR000244">
    <property type="entry name" value="Ribosomal_bL9"/>
</dbReference>
<evidence type="ECO:0000256" key="8">
    <source>
        <dbReference type="SAM" id="Coils"/>
    </source>
</evidence>
<keyword evidence="3 7" id="KW-0694">RNA-binding</keyword>
<dbReference type="GO" id="GO:0003735">
    <property type="term" value="F:structural constituent of ribosome"/>
    <property type="evidence" value="ECO:0007669"/>
    <property type="project" value="InterPro"/>
</dbReference>
<evidence type="ECO:0000256" key="5">
    <source>
        <dbReference type="ARBA" id="ARBA00023274"/>
    </source>
</evidence>
<dbReference type="InterPro" id="IPR020070">
    <property type="entry name" value="Ribosomal_bL9_N"/>
</dbReference>
<dbReference type="InterPro" id="IPR009027">
    <property type="entry name" value="Ribosomal_bL9/RNase_H1_N"/>
</dbReference>
<evidence type="ECO:0000256" key="2">
    <source>
        <dbReference type="ARBA" id="ARBA00022730"/>
    </source>
</evidence>
<dbReference type="GO" id="GO:1990904">
    <property type="term" value="C:ribonucleoprotein complex"/>
    <property type="evidence" value="ECO:0007669"/>
    <property type="project" value="UniProtKB-KW"/>
</dbReference>
<keyword evidence="11" id="KW-1185">Reference proteome</keyword>
<comment type="function">
    <text evidence="7">Binds to the 23S rRNA.</text>
</comment>
<dbReference type="EMBL" id="CP021425">
    <property type="protein sequence ID" value="ARU55166.1"/>
    <property type="molecule type" value="Genomic_DNA"/>
</dbReference>
<dbReference type="GO" id="GO:0006412">
    <property type="term" value="P:translation"/>
    <property type="evidence" value="ECO:0007669"/>
    <property type="project" value="UniProtKB-UniRule"/>
</dbReference>
<dbReference type="OrthoDB" id="9788336at2"/>
<feature type="domain" description="Ribosomal protein L9" evidence="9">
    <location>
        <begin position="13"/>
        <end position="40"/>
    </location>
</feature>
<dbReference type="Pfam" id="PF01281">
    <property type="entry name" value="Ribosomal_L9_N"/>
    <property type="match status" value="1"/>
</dbReference>
<sequence>MEVILLEKVGKLGGLGDKVAVKAGFGRNFLIPYGKAVPATKENVEQFEARRAELEKQAAEKLAAAQSRSEELSGKEVTIVAKAGDEGKLFGSIGVRDVADAFTAAGIAVEKSEVRLPEGPLRAVGEYEIALHLFTDVDTTVKVIVVAE</sequence>
<dbReference type="HAMAP" id="MF_00503">
    <property type="entry name" value="Ribosomal_bL9"/>
    <property type="match status" value="1"/>
</dbReference>
<evidence type="ECO:0000313" key="11">
    <source>
        <dbReference type="Proteomes" id="UP000196027"/>
    </source>
</evidence>
<keyword evidence="4 7" id="KW-0689">Ribosomal protein</keyword>
<proteinExistence type="inferred from homology"/>
<keyword evidence="2 7" id="KW-0699">rRNA-binding</keyword>
<feature type="coiled-coil region" evidence="8">
    <location>
        <begin position="37"/>
        <end position="64"/>
    </location>
</feature>
<dbReference type="InterPro" id="IPR020594">
    <property type="entry name" value="Ribosomal_bL9_bac/chp"/>
</dbReference>
<evidence type="ECO:0000256" key="1">
    <source>
        <dbReference type="ARBA" id="ARBA00010605"/>
    </source>
</evidence>
<keyword evidence="8" id="KW-0175">Coiled coil</keyword>
<dbReference type="RefSeq" id="WP_087460298.1">
    <property type="nucleotide sequence ID" value="NZ_CP021425.1"/>
</dbReference>
<protein>
    <recommendedName>
        <fullName evidence="6 7">Large ribosomal subunit protein bL9</fullName>
    </recommendedName>
</protein>
<evidence type="ECO:0000256" key="6">
    <source>
        <dbReference type="ARBA" id="ARBA00035292"/>
    </source>
</evidence>
<name>A0A1Y0I5U2_9GAMM</name>
<dbReference type="KEGG" id="ome:OLMES_1081"/>
<gene>
    <name evidence="7" type="primary">rplI</name>
    <name evidence="10" type="ORF">OLMES_1081</name>
</gene>
<dbReference type="PANTHER" id="PTHR21368">
    <property type="entry name" value="50S RIBOSOMAL PROTEIN L9"/>
    <property type="match status" value="1"/>
</dbReference>
<dbReference type="GO" id="GO:0019843">
    <property type="term" value="F:rRNA binding"/>
    <property type="evidence" value="ECO:0007669"/>
    <property type="project" value="UniProtKB-UniRule"/>
</dbReference>
<evidence type="ECO:0000313" key="10">
    <source>
        <dbReference type="EMBL" id="ARU55166.1"/>
    </source>
</evidence>
<dbReference type="Pfam" id="PF03948">
    <property type="entry name" value="Ribosomal_L9_C"/>
    <property type="match status" value="1"/>
</dbReference>